<evidence type="ECO:0000313" key="2">
    <source>
        <dbReference type="Proteomes" id="UP001410648"/>
    </source>
</evidence>
<name>A0ABP3KX69_9LACT</name>
<accession>A0ABP3KX69</accession>
<keyword evidence="2" id="KW-1185">Reference proteome</keyword>
<protein>
    <submittedName>
        <fullName evidence="1">Uncharacterized protein</fullName>
    </submittedName>
</protein>
<comment type="caution">
    <text evidence="1">The sequence shown here is derived from an EMBL/GenBank/DDBJ whole genome shotgun (WGS) entry which is preliminary data.</text>
</comment>
<sequence>MERSCSGVLNLFRFKLKWELGQTVGRYLNQWTPFIPKKSHTVADFTALTDSLFYGPERSDSSWTPEQKETVNGMIDLLEDLPDLKRHPREPHPLSGKLIQ</sequence>
<proteinExistence type="predicted"/>
<gene>
    <name evidence="1" type="ORF">GCM10008936_16100</name>
</gene>
<evidence type="ECO:0000313" key="1">
    <source>
        <dbReference type="EMBL" id="GAA0488793.1"/>
    </source>
</evidence>
<dbReference type="Proteomes" id="UP001410648">
    <property type="component" value="Unassembled WGS sequence"/>
</dbReference>
<reference evidence="2" key="1">
    <citation type="journal article" date="2019" name="Int. J. Syst. Evol. Microbiol.">
        <title>The Global Catalogue of Microorganisms (GCM) 10K type strain sequencing project: providing services to taxonomists for standard genome sequencing and annotation.</title>
        <authorList>
            <consortium name="The Broad Institute Genomics Platform"/>
            <consortium name="The Broad Institute Genome Sequencing Center for Infectious Disease"/>
            <person name="Wu L."/>
            <person name="Ma J."/>
        </authorList>
    </citation>
    <scope>NUCLEOTIDE SEQUENCE [LARGE SCALE GENOMIC DNA]</scope>
    <source>
        <strain evidence="2">JCM 14232</strain>
    </source>
</reference>
<organism evidence="1 2">
    <name type="scientific">Alkalibacterium indicireducens</name>
    <dbReference type="NCBI Taxonomy" id="398758"/>
    <lineage>
        <taxon>Bacteria</taxon>
        <taxon>Bacillati</taxon>
        <taxon>Bacillota</taxon>
        <taxon>Bacilli</taxon>
        <taxon>Lactobacillales</taxon>
        <taxon>Carnobacteriaceae</taxon>
        <taxon>Alkalibacterium</taxon>
    </lineage>
</organism>
<dbReference type="EMBL" id="BAAADA010000145">
    <property type="protein sequence ID" value="GAA0488793.1"/>
    <property type="molecule type" value="Genomic_DNA"/>
</dbReference>